<dbReference type="EMBL" id="MPUH01000013">
    <property type="protein sequence ID" value="OMJ95350.1"/>
    <property type="molecule type" value="Genomic_DNA"/>
</dbReference>
<gene>
    <name evidence="3" type="ORF">SteCoe_1257</name>
</gene>
<keyword evidence="4" id="KW-1185">Reference proteome</keyword>
<evidence type="ECO:0000313" key="4">
    <source>
        <dbReference type="Proteomes" id="UP000187209"/>
    </source>
</evidence>
<organism evidence="3 4">
    <name type="scientific">Stentor coeruleus</name>
    <dbReference type="NCBI Taxonomy" id="5963"/>
    <lineage>
        <taxon>Eukaryota</taxon>
        <taxon>Sar</taxon>
        <taxon>Alveolata</taxon>
        <taxon>Ciliophora</taxon>
        <taxon>Postciliodesmatophora</taxon>
        <taxon>Heterotrichea</taxon>
        <taxon>Heterotrichida</taxon>
        <taxon>Stentoridae</taxon>
        <taxon>Stentor</taxon>
    </lineage>
</organism>
<keyword evidence="1" id="KW-0175">Coiled coil</keyword>
<protein>
    <submittedName>
        <fullName evidence="3">Uncharacterized protein</fullName>
    </submittedName>
</protein>
<feature type="region of interest" description="Disordered" evidence="2">
    <location>
        <begin position="531"/>
        <end position="551"/>
    </location>
</feature>
<reference evidence="3 4" key="1">
    <citation type="submission" date="2016-11" db="EMBL/GenBank/DDBJ databases">
        <title>The macronuclear genome of Stentor coeruleus: a giant cell with tiny introns.</title>
        <authorList>
            <person name="Slabodnick M."/>
            <person name="Ruby J.G."/>
            <person name="Reiff S.B."/>
            <person name="Swart E.C."/>
            <person name="Gosai S."/>
            <person name="Prabakaran S."/>
            <person name="Witkowska E."/>
            <person name="Larue G.E."/>
            <person name="Fisher S."/>
            <person name="Freeman R.M."/>
            <person name="Gunawardena J."/>
            <person name="Chu W."/>
            <person name="Stover N.A."/>
            <person name="Gregory B.D."/>
            <person name="Nowacki M."/>
            <person name="Derisi J."/>
            <person name="Roy S.W."/>
            <person name="Marshall W.F."/>
            <person name="Sood P."/>
        </authorList>
    </citation>
    <scope>NUCLEOTIDE SEQUENCE [LARGE SCALE GENOMIC DNA]</scope>
    <source>
        <strain evidence="3">WM001</strain>
    </source>
</reference>
<feature type="compositionally biased region" description="Low complexity" evidence="2">
    <location>
        <begin position="542"/>
        <end position="551"/>
    </location>
</feature>
<evidence type="ECO:0000256" key="1">
    <source>
        <dbReference type="SAM" id="Coils"/>
    </source>
</evidence>
<accession>A0A1R2D2B7</accession>
<comment type="caution">
    <text evidence="3">The sequence shown here is derived from an EMBL/GenBank/DDBJ whole genome shotgun (WGS) entry which is preliminary data.</text>
</comment>
<sequence>MNKYSILKSLSLQDLKEDYSPCSFNTSRALSPNLGISNFAANENIQSSLTSRLLTSSEDVYNLSEVKKLPVLQYRDFSTLLSKLDDITSSKNVQNKDCMLNENDTFECTLKEGSYSYIKIPVKSKPSPLRVLIKQIKGKVLIYLSMLNPRPSLFDYDQVFNTDHFEFKSTDPIFTNNNIYLSIRAIAHSKFTISIYFGKNRVIDRKNLKKNIKTNDEEDEKPFTVGPKKKRKTGKKTTVQNINLRVISPHHITQKNINWSNRHELALRKKKYLLEEKKSKALTYANRQKIRAEQLEVEKLRLEAEATQKTQTLLWIQILFVLKAAYQFNNLRFSKRKEITLKLTKNLKARSLQRAYRRTTMTLSLVQISILRGMKLITFYYKSTKKLIQLNTGKMLTDIIRKAAIRYNPAFKFTDFFHCIIKIQQAYRKYLVVKSERIRKLIILWDQCKAFEVRRSLRKKSMIYQMNVSIYQRQIVLENHYIECMRCIYNEMKEDKPIFVSDNRNDKSRRRRLLFQFMPSVQQMKKMIEQAQSIPDRKQESESSNSISIIK</sequence>
<dbReference type="AlphaFoldDB" id="A0A1R2D2B7"/>
<evidence type="ECO:0000313" key="3">
    <source>
        <dbReference type="EMBL" id="OMJ95350.1"/>
    </source>
</evidence>
<dbReference type="Proteomes" id="UP000187209">
    <property type="component" value="Unassembled WGS sequence"/>
</dbReference>
<feature type="coiled-coil region" evidence="1">
    <location>
        <begin position="285"/>
        <end position="312"/>
    </location>
</feature>
<name>A0A1R2D2B7_9CILI</name>
<proteinExistence type="predicted"/>
<evidence type="ECO:0000256" key="2">
    <source>
        <dbReference type="SAM" id="MobiDB-lite"/>
    </source>
</evidence>